<protein>
    <submittedName>
        <fullName evidence="1">Uncharacterized protein</fullName>
    </submittedName>
</protein>
<name>A0A2P6R852_ROSCH</name>
<dbReference type="AlphaFoldDB" id="A0A2P6R852"/>
<evidence type="ECO:0000313" key="1">
    <source>
        <dbReference type="EMBL" id="PRQ42613.1"/>
    </source>
</evidence>
<dbReference type="Proteomes" id="UP000238479">
    <property type="component" value="Chromosome 3"/>
</dbReference>
<sequence>MTYFSSFLVLAGLQNPLNIAKLFWTLLNLHYQAVYLKMKERVKEGSKNIGEDGLLGWT</sequence>
<dbReference type="Gramene" id="PRQ42613">
    <property type="protein sequence ID" value="PRQ42613"/>
    <property type="gene ID" value="RchiOBHm_Chr3g0459541"/>
</dbReference>
<comment type="caution">
    <text evidence="1">The sequence shown here is derived from an EMBL/GenBank/DDBJ whole genome shotgun (WGS) entry which is preliminary data.</text>
</comment>
<organism evidence="1 2">
    <name type="scientific">Rosa chinensis</name>
    <name type="common">China rose</name>
    <dbReference type="NCBI Taxonomy" id="74649"/>
    <lineage>
        <taxon>Eukaryota</taxon>
        <taxon>Viridiplantae</taxon>
        <taxon>Streptophyta</taxon>
        <taxon>Embryophyta</taxon>
        <taxon>Tracheophyta</taxon>
        <taxon>Spermatophyta</taxon>
        <taxon>Magnoliopsida</taxon>
        <taxon>eudicotyledons</taxon>
        <taxon>Gunneridae</taxon>
        <taxon>Pentapetalae</taxon>
        <taxon>rosids</taxon>
        <taxon>fabids</taxon>
        <taxon>Rosales</taxon>
        <taxon>Rosaceae</taxon>
        <taxon>Rosoideae</taxon>
        <taxon>Rosoideae incertae sedis</taxon>
        <taxon>Rosa</taxon>
    </lineage>
</organism>
<evidence type="ECO:0000313" key="2">
    <source>
        <dbReference type="Proteomes" id="UP000238479"/>
    </source>
</evidence>
<proteinExistence type="predicted"/>
<dbReference type="EMBL" id="PDCK01000041">
    <property type="protein sequence ID" value="PRQ42613.1"/>
    <property type="molecule type" value="Genomic_DNA"/>
</dbReference>
<keyword evidence="2" id="KW-1185">Reference proteome</keyword>
<reference evidence="1 2" key="1">
    <citation type="journal article" date="2018" name="Nat. Genet.">
        <title>The Rosa genome provides new insights in the design of modern roses.</title>
        <authorList>
            <person name="Bendahmane M."/>
        </authorList>
    </citation>
    <scope>NUCLEOTIDE SEQUENCE [LARGE SCALE GENOMIC DNA]</scope>
    <source>
        <strain evidence="2">cv. Old Blush</strain>
    </source>
</reference>
<gene>
    <name evidence="1" type="ORF">RchiOBHm_Chr3g0459541</name>
</gene>
<accession>A0A2P6R852</accession>